<reference evidence="1 2" key="1">
    <citation type="submission" date="2013-02" db="EMBL/GenBank/DDBJ databases">
        <title>The Genome Annotation of Plasmodium falciparum Vietnam Oak-Knoll (FVO).</title>
        <authorList>
            <consortium name="The Broad Institute Genome Sequencing Platform"/>
            <consortium name="The Broad Institute Genome Sequencing Center for Infectious Disease"/>
            <person name="Neafsey D."/>
            <person name="Hoffman S."/>
            <person name="Volkman S."/>
            <person name="Rosenthal P."/>
            <person name="Walker B."/>
            <person name="Young S.K."/>
            <person name="Zeng Q."/>
            <person name="Gargeya S."/>
            <person name="Fitzgerald M."/>
            <person name="Haas B."/>
            <person name="Abouelleil A."/>
            <person name="Allen A.W."/>
            <person name="Alvarado L."/>
            <person name="Arachchi H.M."/>
            <person name="Berlin A.M."/>
            <person name="Chapman S.B."/>
            <person name="Gainer-Dewar J."/>
            <person name="Goldberg J."/>
            <person name="Griggs A."/>
            <person name="Gujja S."/>
            <person name="Hansen M."/>
            <person name="Howarth C."/>
            <person name="Imamovic A."/>
            <person name="Ireland A."/>
            <person name="Larimer J."/>
            <person name="McCowan C."/>
            <person name="Murphy C."/>
            <person name="Pearson M."/>
            <person name="Poon T.W."/>
            <person name="Priest M."/>
            <person name="Roberts A."/>
            <person name="Saif S."/>
            <person name="Shea T."/>
            <person name="Sisk P."/>
            <person name="Sykes S."/>
            <person name="Wortman J."/>
            <person name="Nusbaum C."/>
            <person name="Birren B."/>
        </authorList>
    </citation>
    <scope>NUCLEOTIDE SEQUENCE [LARGE SCALE GENOMIC DNA]</scope>
    <source>
        <strain evidence="2">Vietnam Oak-Knoll (FVO)</strain>
    </source>
</reference>
<proteinExistence type="predicted"/>
<evidence type="ECO:0000313" key="2">
    <source>
        <dbReference type="Proteomes" id="UP000030690"/>
    </source>
</evidence>
<accession>A0A024VBQ9</accession>
<dbReference type="Proteomes" id="UP000030690">
    <property type="component" value="Unassembled WGS sequence"/>
</dbReference>
<name>A0A024VBQ9_PLAFA</name>
<reference evidence="1 2" key="2">
    <citation type="submission" date="2013-02" db="EMBL/GenBank/DDBJ databases">
        <title>The Genome Sequence of Plasmodium falciparum Vietnam Oak-Knoll (FVO).</title>
        <authorList>
            <consortium name="The Broad Institute Genome Sequencing Platform"/>
            <consortium name="The Broad Institute Genome Sequencing Center for Infectious Disease"/>
            <person name="Neafsey D."/>
            <person name="Cheeseman I."/>
            <person name="Volkman S."/>
            <person name="Adams J."/>
            <person name="Walker B."/>
            <person name="Young S.K."/>
            <person name="Zeng Q."/>
            <person name="Gargeya S."/>
            <person name="Fitzgerald M."/>
            <person name="Haas B."/>
            <person name="Abouelleil A."/>
            <person name="Alvarado L."/>
            <person name="Arachchi H.M."/>
            <person name="Berlin A.M."/>
            <person name="Chapman S.B."/>
            <person name="Dewar J."/>
            <person name="Goldberg J."/>
            <person name="Griggs A."/>
            <person name="Gujja S."/>
            <person name="Hansen M."/>
            <person name="Howarth C."/>
            <person name="Imamovic A."/>
            <person name="Larimer J."/>
            <person name="McCowan C."/>
            <person name="Murphy C."/>
            <person name="Neiman D."/>
            <person name="Pearson M."/>
            <person name="Priest M."/>
            <person name="Roberts A."/>
            <person name="Saif S."/>
            <person name="Shea T."/>
            <person name="Sisk P."/>
            <person name="Sykes S."/>
            <person name="Wortman J."/>
            <person name="Nusbaum C."/>
            <person name="Birren B."/>
        </authorList>
    </citation>
    <scope>NUCLEOTIDE SEQUENCE [LARGE SCALE GENOMIC DNA]</scope>
    <source>
        <strain evidence="2">Vietnam Oak-Knoll (FVO)</strain>
    </source>
</reference>
<sequence length="60" mass="7562">MMREKKYSCIYKYEILNYVRNCLHSPNIHGLKFLLIEHERNIRRKRMCQRIYSYKHLCNL</sequence>
<dbReference type="AlphaFoldDB" id="A0A024VBQ9"/>
<protein>
    <submittedName>
        <fullName evidence="1">Uncharacterized protein</fullName>
    </submittedName>
</protein>
<gene>
    <name evidence="1" type="ORF">PFFVO_01431</name>
</gene>
<organism evidence="1 2">
    <name type="scientific">Plasmodium falciparum Vietnam Oak-Knoll</name>
    <name type="common">FVO</name>
    <dbReference type="NCBI Taxonomy" id="1036723"/>
    <lineage>
        <taxon>Eukaryota</taxon>
        <taxon>Sar</taxon>
        <taxon>Alveolata</taxon>
        <taxon>Apicomplexa</taxon>
        <taxon>Aconoidasida</taxon>
        <taxon>Haemosporida</taxon>
        <taxon>Plasmodiidae</taxon>
        <taxon>Plasmodium</taxon>
        <taxon>Plasmodium (Laverania)</taxon>
    </lineage>
</organism>
<evidence type="ECO:0000313" key="1">
    <source>
        <dbReference type="EMBL" id="ETW19625.1"/>
    </source>
</evidence>
<dbReference type="EMBL" id="KI925061">
    <property type="protein sequence ID" value="ETW19625.1"/>
    <property type="molecule type" value="Genomic_DNA"/>
</dbReference>